<evidence type="ECO:0000259" key="2">
    <source>
        <dbReference type="Pfam" id="PF09995"/>
    </source>
</evidence>
<protein>
    <submittedName>
        <fullName evidence="4">Uncharacterized protein LOC107273562 isoform X1</fullName>
    </submittedName>
</protein>
<name>A0AAJ7CDB5_CEPCN</name>
<reference evidence="4" key="1">
    <citation type="submission" date="2025-08" db="UniProtKB">
        <authorList>
            <consortium name="RefSeq"/>
        </authorList>
    </citation>
    <scope>IDENTIFICATION</scope>
</reference>
<keyword evidence="1" id="KW-0472">Membrane</keyword>
<dbReference type="KEGG" id="ccin:107273562"/>
<keyword evidence="1" id="KW-0812">Transmembrane</keyword>
<dbReference type="RefSeq" id="XP_015607391.1">
    <property type="nucleotide sequence ID" value="XM_015751905.2"/>
</dbReference>
<proteinExistence type="predicted"/>
<dbReference type="GO" id="GO:0016491">
    <property type="term" value="F:oxidoreductase activity"/>
    <property type="evidence" value="ECO:0007669"/>
    <property type="project" value="InterPro"/>
</dbReference>
<sequence length="342" mass="40637">MVVKKKEHIDDVQPKTVDDHFELIMNDKEVIDEEPADLSSEDLPEWYEERLFKIGQEYYKNNKLAFAVASLTGVMAVLSNPDILKILIYTKQSGTQCTAFRRYLETLLHMYTWYTCDVTDITSRWYKSLNTIRWKHSSNSKRSRVAGYGAITQRDMVLTQFGFFGFILVEPKKLGILSSPEELEGINHYWRVFGHMIGISDRFNLCRKNAAETTKLCYRIQREVYRKYFENVSKEFEKMCEVLVNGLWITDLSLDYDALMYFTYSLVNVPYKKPLGLYSWLNHKYRVTVLYLCSVPIIGYLMRTYFNYFLTLNYWLMENFPILPIIRFGRKESRINLYPKYH</sequence>
<dbReference type="PANTHER" id="PTHR37159">
    <property type="entry name" value="GH11867P"/>
    <property type="match status" value="1"/>
</dbReference>
<keyword evidence="1" id="KW-1133">Transmembrane helix</keyword>
<keyword evidence="3" id="KW-1185">Reference proteome</keyword>
<dbReference type="GeneID" id="107273562"/>
<evidence type="ECO:0000313" key="3">
    <source>
        <dbReference type="Proteomes" id="UP000694920"/>
    </source>
</evidence>
<accession>A0AAJ7CDB5</accession>
<dbReference type="PANTHER" id="PTHR37159:SF1">
    <property type="entry name" value="GH11867P"/>
    <property type="match status" value="1"/>
</dbReference>
<feature type="domain" description="ER-bound oxygenase mpaB/mpaB'/Rubber oxygenase catalytic" evidence="2">
    <location>
        <begin position="60"/>
        <end position="202"/>
    </location>
</feature>
<evidence type="ECO:0000313" key="4">
    <source>
        <dbReference type="RefSeq" id="XP_015607391.1"/>
    </source>
</evidence>
<feature type="transmembrane region" description="Helical" evidence="1">
    <location>
        <begin position="285"/>
        <end position="302"/>
    </location>
</feature>
<gene>
    <name evidence="4" type="primary">LOC107273562</name>
</gene>
<dbReference type="Proteomes" id="UP000694920">
    <property type="component" value="Unplaced"/>
</dbReference>
<dbReference type="AlphaFoldDB" id="A0AAJ7CDB5"/>
<evidence type="ECO:0000256" key="1">
    <source>
        <dbReference type="SAM" id="Phobius"/>
    </source>
</evidence>
<organism evidence="3 4">
    <name type="scientific">Cephus cinctus</name>
    <name type="common">Wheat stem sawfly</name>
    <dbReference type="NCBI Taxonomy" id="211228"/>
    <lineage>
        <taxon>Eukaryota</taxon>
        <taxon>Metazoa</taxon>
        <taxon>Ecdysozoa</taxon>
        <taxon>Arthropoda</taxon>
        <taxon>Hexapoda</taxon>
        <taxon>Insecta</taxon>
        <taxon>Pterygota</taxon>
        <taxon>Neoptera</taxon>
        <taxon>Endopterygota</taxon>
        <taxon>Hymenoptera</taxon>
        <taxon>Cephoidea</taxon>
        <taxon>Cephidae</taxon>
        <taxon>Cephus</taxon>
    </lineage>
</organism>
<dbReference type="Pfam" id="PF09995">
    <property type="entry name" value="MPAB_Lcp_cat"/>
    <property type="match status" value="1"/>
</dbReference>
<dbReference type="InterPro" id="IPR018713">
    <property type="entry name" value="MPAB/Lcp_cat_dom"/>
</dbReference>